<dbReference type="AlphaFoldDB" id="A0A9E4ZZN7"/>
<dbReference type="Proteomes" id="UP001074446">
    <property type="component" value="Unassembled WGS sequence"/>
</dbReference>
<dbReference type="Gene3D" id="3.40.50.1980">
    <property type="entry name" value="Nitrogenase molybdenum iron protein domain"/>
    <property type="match status" value="2"/>
</dbReference>
<feature type="domain" description="Fe/B12 periplasmic-binding" evidence="1">
    <location>
        <begin position="53"/>
        <end position="324"/>
    </location>
</feature>
<dbReference type="InterPro" id="IPR050902">
    <property type="entry name" value="ABC_Transporter_SBP"/>
</dbReference>
<organism evidence="2 4">
    <name type="scientific">Methanobacterium veterum</name>
    <dbReference type="NCBI Taxonomy" id="408577"/>
    <lineage>
        <taxon>Archaea</taxon>
        <taxon>Methanobacteriati</taxon>
        <taxon>Methanobacteriota</taxon>
        <taxon>Methanomada group</taxon>
        <taxon>Methanobacteria</taxon>
        <taxon>Methanobacteriales</taxon>
        <taxon>Methanobacteriaceae</taxon>
        <taxon>Methanobacterium</taxon>
    </lineage>
</organism>
<evidence type="ECO:0000313" key="3">
    <source>
        <dbReference type="EMBL" id="MCZ3373066.1"/>
    </source>
</evidence>
<dbReference type="PROSITE" id="PS50983">
    <property type="entry name" value="FE_B12_PBP"/>
    <property type="match status" value="1"/>
</dbReference>
<keyword evidence="4" id="KW-1185">Reference proteome</keyword>
<evidence type="ECO:0000313" key="4">
    <source>
        <dbReference type="Proteomes" id="UP001068021"/>
    </source>
</evidence>
<protein>
    <submittedName>
        <fullName evidence="2">Iron ABC transporter substrate-binding protein</fullName>
    </submittedName>
</protein>
<dbReference type="RefSeq" id="WP_048081428.1">
    <property type="nucleotide sequence ID" value="NZ_JAPVER010000020.1"/>
</dbReference>
<evidence type="ECO:0000313" key="2">
    <source>
        <dbReference type="EMBL" id="MCZ3365315.1"/>
    </source>
</evidence>
<dbReference type="PANTHER" id="PTHR30535:SF34">
    <property type="entry name" value="MOLYBDATE-BINDING PROTEIN MOLA"/>
    <property type="match status" value="1"/>
</dbReference>
<name>A0A9E4ZZN7_9EURY</name>
<reference evidence="2" key="1">
    <citation type="submission" date="2022-12" db="EMBL/GenBank/DDBJ databases">
        <title>Reclassification of two methanogenic archaea species isolated from the Kolyma lowland permafrost.</title>
        <authorList>
            <person name="Trubitsyn V.E."/>
            <person name="Rivkina E.M."/>
            <person name="Shcherbakova V.A."/>
        </authorList>
    </citation>
    <scope>NUCLEOTIDE SEQUENCE</scope>
    <source>
        <strain evidence="2">M2</strain>
        <strain evidence="3">MK4</strain>
    </source>
</reference>
<comment type="caution">
    <text evidence="2">The sequence shown here is derived from an EMBL/GenBank/DDBJ whole genome shotgun (WGS) entry which is preliminary data.</text>
</comment>
<dbReference type="SUPFAM" id="SSF53807">
    <property type="entry name" value="Helical backbone' metal receptor"/>
    <property type="match status" value="1"/>
</dbReference>
<dbReference type="EMBL" id="JAPVES010000030">
    <property type="protein sequence ID" value="MCZ3373066.1"/>
    <property type="molecule type" value="Genomic_DNA"/>
</dbReference>
<dbReference type="EMBL" id="JAPVER010000020">
    <property type="protein sequence ID" value="MCZ3365315.1"/>
    <property type="molecule type" value="Genomic_DNA"/>
</dbReference>
<sequence length="360" mass="39585">MDKKIIVAVVAVIAVIAVVAGYMNYANAIPGTGNTTITDMLGRTVHVPGEINMVLSTSPTTTTTVYMLAPDKLGGWNFNLTDSAKKYIPSKYQNLPTIGGWFGQNTGNYETFISMNPDVVLEGYNIQGDPNSTITERQKNMGSIPVVGVQDTTNVTQYAPSIKFLGQLLGEEEQADKLISFYNNMTQTVNSTVSTIPQDQKVRVYYAEGTAGLQTDPSGSMHGHLIDLCGGINVATVPANLKSGGMTQVSMEQVLNWNPDVIITENSQFYNSVYSNSSWQEVPAVKNHRVYLAPNAPFSWFDHPPAVNTIIGIPWTAKVIYPDKFQNLNMTKLTKEFYSDFYHVNLTDSDVKNILNNQTI</sequence>
<dbReference type="Proteomes" id="UP001068021">
    <property type="component" value="Unassembled WGS sequence"/>
</dbReference>
<dbReference type="Pfam" id="PF01497">
    <property type="entry name" value="Peripla_BP_2"/>
    <property type="match status" value="1"/>
</dbReference>
<accession>A0A9E4ZZN7</accession>
<gene>
    <name evidence="3" type="ORF">O3H35_10525</name>
    <name evidence="2" type="ORF">O3H54_05425</name>
</gene>
<dbReference type="PANTHER" id="PTHR30535">
    <property type="entry name" value="VITAMIN B12-BINDING PROTEIN"/>
    <property type="match status" value="1"/>
</dbReference>
<dbReference type="InterPro" id="IPR002491">
    <property type="entry name" value="ABC_transptr_periplasmic_BD"/>
</dbReference>
<dbReference type="CDD" id="cd01147">
    <property type="entry name" value="HemV-2"/>
    <property type="match status" value="1"/>
</dbReference>
<evidence type="ECO:0000259" key="1">
    <source>
        <dbReference type="PROSITE" id="PS50983"/>
    </source>
</evidence>
<proteinExistence type="predicted"/>
<dbReference type="Gene3D" id="1.20.58.2180">
    <property type="match status" value="1"/>
</dbReference>